<dbReference type="GO" id="GO:0006269">
    <property type="term" value="P:DNA replication, synthesis of primer"/>
    <property type="evidence" value="ECO:0007669"/>
    <property type="project" value="InterPro"/>
</dbReference>
<evidence type="ECO:0000313" key="1">
    <source>
        <dbReference type="EMBL" id="GAG89471.1"/>
    </source>
</evidence>
<name>X1CZ48_9ZZZZ</name>
<gene>
    <name evidence="1" type="ORF">S01H4_27200</name>
</gene>
<reference evidence="1" key="1">
    <citation type="journal article" date="2014" name="Front. Microbiol.">
        <title>High frequency of phylogenetically diverse reductive dehalogenase-homologous genes in deep subseafloor sedimentary metagenomes.</title>
        <authorList>
            <person name="Kawai M."/>
            <person name="Futagami T."/>
            <person name="Toyoda A."/>
            <person name="Takaki Y."/>
            <person name="Nishi S."/>
            <person name="Hori S."/>
            <person name="Arai W."/>
            <person name="Tsubouchi T."/>
            <person name="Morono Y."/>
            <person name="Uchiyama I."/>
            <person name="Ito T."/>
            <person name="Fujiyama A."/>
            <person name="Inagaki F."/>
            <person name="Takami H."/>
        </authorList>
    </citation>
    <scope>NUCLEOTIDE SEQUENCE</scope>
    <source>
        <strain evidence="1">Expedition CK06-06</strain>
    </source>
</reference>
<accession>X1CZ48</accession>
<feature type="non-terminal residue" evidence="1">
    <location>
        <position position="56"/>
    </location>
</feature>
<dbReference type="Gene3D" id="3.90.920.10">
    <property type="entry name" value="DNA primase, PRIM domain"/>
    <property type="match status" value="1"/>
</dbReference>
<dbReference type="AlphaFoldDB" id="X1CZ48"/>
<dbReference type="EMBL" id="BART01013243">
    <property type="protein sequence ID" value="GAG89471.1"/>
    <property type="molecule type" value="Genomic_DNA"/>
</dbReference>
<comment type="caution">
    <text evidence="1">The sequence shown here is derived from an EMBL/GenBank/DDBJ whole genome shotgun (WGS) entry which is preliminary data.</text>
</comment>
<dbReference type="GO" id="GO:0003899">
    <property type="term" value="F:DNA-directed RNA polymerase activity"/>
    <property type="evidence" value="ECO:0007669"/>
    <property type="project" value="InterPro"/>
</dbReference>
<dbReference type="Pfam" id="PF01896">
    <property type="entry name" value="DNA_primase_S"/>
    <property type="match status" value="1"/>
</dbReference>
<evidence type="ECO:0008006" key="2">
    <source>
        <dbReference type="Google" id="ProtNLM"/>
    </source>
</evidence>
<organism evidence="1">
    <name type="scientific">marine sediment metagenome</name>
    <dbReference type="NCBI Taxonomy" id="412755"/>
    <lineage>
        <taxon>unclassified sequences</taxon>
        <taxon>metagenomes</taxon>
        <taxon>ecological metagenomes</taxon>
    </lineage>
</organism>
<protein>
    <recommendedName>
        <fullName evidence="2">DNA primase small subunit</fullName>
    </recommendedName>
</protein>
<proteinExistence type="predicted"/>
<sequence>MKLYDEFLTDDLGFDSDKIQLNYSGHRGYHIRVRDPKVYTLDSNARIEIVHYVMGS</sequence>
<dbReference type="SUPFAM" id="SSF56747">
    <property type="entry name" value="Prim-pol domain"/>
    <property type="match status" value="1"/>
</dbReference>
<dbReference type="InterPro" id="IPR002755">
    <property type="entry name" value="DNA_primase_S"/>
</dbReference>